<dbReference type="AlphaFoldDB" id="A0A4U8UD06"/>
<dbReference type="Proteomes" id="UP000029920">
    <property type="component" value="Unassembled WGS sequence"/>
</dbReference>
<organism evidence="2 3">
    <name type="scientific">Helicobacter apodemus</name>
    <dbReference type="NCBI Taxonomy" id="135569"/>
    <lineage>
        <taxon>Bacteria</taxon>
        <taxon>Pseudomonadati</taxon>
        <taxon>Campylobacterota</taxon>
        <taxon>Epsilonproteobacteria</taxon>
        <taxon>Campylobacterales</taxon>
        <taxon>Helicobacteraceae</taxon>
        <taxon>Helicobacter</taxon>
    </lineage>
</organism>
<evidence type="ECO:0008006" key="4">
    <source>
        <dbReference type="Google" id="ProtNLM"/>
    </source>
</evidence>
<feature type="transmembrane region" description="Helical" evidence="1">
    <location>
        <begin position="36"/>
        <end position="55"/>
    </location>
</feature>
<evidence type="ECO:0000256" key="1">
    <source>
        <dbReference type="SAM" id="Phobius"/>
    </source>
</evidence>
<dbReference type="RefSeq" id="WP_138155347.1">
    <property type="nucleotide sequence ID" value="NZ_JRPC02000069.1"/>
</dbReference>
<keyword evidence="3" id="KW-1185">Reference proteome</keyword>
<keyword evidence="1" id="KW-0472">Membrane</keyword>
<evidence type="ECO:0000313" key="3">
    <source>
        <dbReference type="Proteomes" id="UP000029920"/>
    </source>
</evidence>
<reference evidence="2 3" key="1">
    <citation type="journal article" date="2014" name="Genome Announc.">
        <title>Draft genome sequences of eight enterohepatic helicobacter species isolated from both laboratory and wild rodents.</title>
        <authorList>
            <person name="Sheh A."/>
            <person name="Shen Z."/>
            <person name="Fox J.G."/>
        </authorList>
    </citation>
    <scope>NUCLEOTIDE SEQUENCE [LARGE SCALE GENOMIC DNA]</scope>
    <source>
        <strain evidence="2 3">MIT-03-7007</strain>
    </source>
</reference>
<keyword evidence="1" id="KW-1133">Transmembrane helix</keyword>
<protein>
    <recommendedName>
        <fullName evidence="4">Transmembrane protein</fullName>
    </recommendedName>
</protein>
<sequence length="103" mass="11551">MKTTEGAWLPFMGAGLIGGVYGGIQNIGYQIGRNQGWNWWSFGGAVALGAIGGYLRKLWGIKQIPIKMTLAPATMGLRVVHGRVMTKYVQPRWDSFKSRYFRR</sequence>
<accession>A0A4U8UD06</accession>
<name>A0A4U8UD06_9HELI</name>
<dbReference type="EMBL" id="JRPC02000069">
    <property type="protein sequence ID" value="TLE12882.1"/>
    <property type="molecule type" value="Genomic_DNA"/>
</dbReference>
<proteinExistence type="predicted"/>
<comment type="caution">
    <text evidence="2">The sequence shown here is derived from an EMBL/GenBank/DDBJ whole genome shotgun (WGS) entry which is preliminary data.</text>
</comment>
<feature type="transmembrane region" description="Helical" evidence="1">
    <location>
        <begin position="7"/>
        <end position="24"/>
    </location>
</feature>
<evidence type="ECO:0000313" key="2">
    <source>
        <dbReference type="EMBL" id="TLE12882.1"/>
    </source>
</evidence>
<gene>
    <name evidence="2" type="ORF">LS72_010395</name>
</gene>
<keyword evidence="1" id="KW-0812">Transmembrane</keyword>